<evidence type="ECO:0000313" key="4">
    <source>
        <dbReference type="Proteomes" id="UP000639643"/>
    </source>
</evidence>
<proteinExistence type="predicted"/>
<feature type="chain" id="PRO_5034726055" evidence="2">
    <location>
        <begin position="20"/>
        <end position="108"/>
    </location>
</feature>
<gene>
    <name evidence="3" type="ORF">CMUS01_03280</name>
</gene>
<accession>A0A8H6NTC0</accession>
<evidence type="ECO:0000313" key="3">
    <source>
        <dbReference type="EMBL" id="KAF6842215.1"/>
    </source>
</evidence>
<protein>
    <submittedName>
        <fullName evidence="3">Uncharacterized protein</fullName>
    </submittedName>
</protein>
<dbReference type="AlphaFoldDB" id="A0A8H6NTC0"/>
<organism evidence="3 4">
    <name type="scientific">Colletotrichum musicola</name>
    <dbReference type="NCBI Taxonomy" id="2175873"/>
    <lineage>
        <taxon>Eukaryota</taxon>
        <taxon>Fungi</taxon>
        <taxon>Dikarya</taxon>
        <taxon>Ascomycota</taxon>
        <taxon>Pezizomycotina</taxon>
        <taxon>Sordariomycetes</taxon>
        <taxon>Hypocreomycetidae</taxon>
        <taxon>Glomerellales</taxon>
        <taxon>Glomerellaceae</taxon>
        <taxon>Colletotrichum</taxon>
        <taxon>Colletotrichum orchidearum species complex</taxon>
    </lineage>
</organism>
<feature type="region of interest" description="Disordered" evidence="1">
    <location>
        <begin position="24"/>
        <end position="43"/>
    </location>
</feature>
<keyword evidence="4" id="KW-1185">Reference proteome</keyword>
<reference evidence="3" key="1">
    <citation type="journal article" date="2020" name="Phytopathology">
        <title>Genome Sequence Resources of Colletotrichum truncatum, C. plurivorum, C. musicola, and C. sojae: Four Species Pathogenic to Soybean (Glycine max).</title>
        <authorList>
            <person name="Rogerio F."/>
            <person name="Boufleur T.R."/>
            <person name="Ciampi-Guillardi M."/>
            <person name="Sukno S.A."/>
            <person name="Thon M.R."/>
            <person name="Massola Junior N.S."/>
            <person name="Baroncelli R."/>
        </authorList>
    </citation>
    <scope>NUCLEOTIDE SEQUENCE</scope>
    <source>
        <strain evidence="3">LFN0074</strain>
    </source>
</reference>
<sequence length="108" mass="11447">MLPSIILSALTAAAVVVRAAPVPDNTNAAHPKQGQAGPGLNPDYTYVVFKRDEEETGKLAARTEGGEAHPKQGQAGPGLNPDYTYVVFKRGAEAPTTAHDHEHAEVQY</sequence>
<evidence type="ECO:0000256" key="1">
    <source>
        <dbReference type="SAM" id="MobiDB-lite"/>
    </source>
</evidence>
<comment type="caution">
    <text evidence="3">The sequence shown here is derived from an EMBL/GenBank/DDBJ whole genome shotgun (WGS) entry which is preliminary data.</text>
</comment>
<dbReference type="Proteomes" id="UP000639643">
    <property type="component" value="Unassembled WGS sequence"/>
</dbReference>
<evidence type="ECO:0000256" key="2">
    <source>
        <dbReference type="SAM" id="SignalP"/>
    </source>
</evidence>
<keyword evidence="2" id="KW-0732">Signal</keyword>
<dbReference type="EMBL" id="WIGM01000078">
    <property type="protein sequence ID" value="KAF6842215.1"/>
    <property type="molecule type" value="Genomic_DNA"/>
</dbReference>
<feature type="region of interest" description="Disordered" evidence="1">
    <location>
        <begin position="60"/>
        <end position="82"/>
    </location>
</feature>
<name>A0A8H6NTC0_9PEZI</name>
<dbReference type="OrthoDB" id="10569630at2759"/>
<feature type="signal peptide" evidence="2">
    <location>
        <begin position="1"/>
        <end position="19"/>
    </location>
</feature>